<dbReference type="EMBL" id="CP073721">
    <property type="protein sequence ID" value="UWZ36398.1"/>
    <property type="molecule type" value="Genomic_DNA"/>
</dbReference>
<evidence type="ECO:0000313" key="1">
    <source>
        <dbReference type="EMBL" id="UWZ36398.1"/>
    </source>
</evidence>
<dbReference type="Proteomes" id="UP001058271">
    <property type="component" value="Chromosome"/>
</dbReference>
<keyword evidence="2" id="KW-1185">Reference proteome</keyword>
<reference evidence="1" key="1">
    <citation type="submission" date="2021-04" db="EMBL/GenBank/DDBJ databases">
        <title>Biosynthetic gene clusters of Dactylosporangioum roseum.</title>
        <authorList>
            <person name="Hartkoorn R.C."/>
            <person name="Beaudoing E."/>
            <person name="Hot D."/>
            <person name="Moureu S."/>
        </authorList>
    </citation>
    <scope>NUCLEOTIDE SEQUENCE</scope>
    <source>
        <strain evidence="1">NRRL B-16295</strain>
    </source>
</reference>
<dbReference type="RefSeq" id="WP_260725729.1">
    <property type="nucleotide sequence ID" value="NZ_BAAABS010000084.1"/>
</dbReference>
<name>A0ABY5Z2Y4_9ACTN</name>
<organism evidence="1 2">
    <name type="scientific">Dactylosporangium roseum</name>
    <dbReference type="NCBI Taxonomy" id="47989"/>
    <lineage>
        <taxon>Bacteria</taxon>
        <taxon>Bacillati</taxon>
        <taxon>Actinomycetota</taxon>
        <taxon>Actinomycetes</taxon>
        <taxon>Micromonosporales</taxon>
        <taxon>Micromonosporaceae</taxon>
        <taxon>Dactylosporangium</taxon>
    </lineage>
</organism>
<evidence type="ECO:0000313" key="2">
    <source>
        <dbReference type="Proteomes" id="UP001058271"/>
    </source>
</evidence>
<dbReference type="InterPro" id="IPR049812">
    <property type="entry name" value="DpdG-like"/>
</dbReference>
<gene>
    <name evidence="1" type="ORF">Drose_36105</name>
</gene>
<sequence length="296" mass="31667">MPLLNPPNILPNGMHLIAKYLAIHGKPVDRQRLKAALQPSTLPLRRDGTNTFDACLKALQDLTLITADGAAMSAAPDLKAVADARAFGEVLLFAVCSGAEAGQDDAATPQRDLLVALTWWCAQDPYGPPIGWQEVGRLLSHDLGTGFASFPIGNTNPWQSFIRWATALGFAEHDGLAPRSTSTLVPDITRAVKAVLRPRQADGETTASRLIGLLQTRLPMIDGGLLATALRSDWNLPAGRRAAANALDVALSHALLRCEEDGVLKLANRSDAEKVLLSDGPEVRPFSHAVFHEVAS</sequence>
<protein>
    <submittedName>
        <fullName evidence="1">Uncharacterized protein</fullName>
    </submittedName>
</protein>
<dbReference type="NCBIfam" id="NF041064">
    <property type="entry name" value="DpdG"/>
    <property type="match status" value="1"/>
</dbReference>
<accession>A0ABY5Z2Y4</accession>
<proteinExistence type="predicted"/>